<dbReference type="OrthoDB" id="7019691at2"/>
<reference evidence="2 3" key="1">
    <citation type="submission" date="2018-11" db="EMBL/GenBank/DDBJ databases">
        <authorList>
            <person name="Ye M.-Q."/>
            <person name="Du Z.-J."/>
        </authorList>
    </citation>
    <scope>NUCLEOTIDE SEQUENCE [LARGE SCALE GENOMIC DNA]</scope>
    <source>
        <strain evidence="2 3">U0105</strain>
    </source>
</reference>
<keyword evidence="3" id="KW-1185">Reference proteome</keyword>
<keyword evidence="1" id="KW-0732">Signal</keyword>
<gene>
    <name evidence="2" type="ORF">DRW07_02565</name>
</gene>
<dbReference type="AlphaFoldDB" id="A0A3N5YA40"/>
<name>A0A3N5YA40_9ALTE</name>
<feature type="chain" id="PRO_5018135440" evidence="1">
    <location>
        <begin position="24"/>
        <end position="566"/>
    </location>
</feature>
<organism evidence="2 3">
    <name type="scientific">Alteromonas sediminis</name>
    <dbReference type="NCBI Taxonomy" id="2259342"/>
    <lineage>
        <taxon>Bacteria</taxon>
        <taxon>Pseudomonadati</taxon>
        <taxon>Pseudomonadota</taxon>
        <taxon>Gammaproteobacteria</taxon>
        <taxon>Alteromonadales</taxon>
        <taxon>Alteromonadaceae</taxon>
        <taxon>Alteromonas/Salinimonas group</taxon>
        <taxon>Alteromonas</taxon>
    </lineage>
</organism>
<protein>
    <submittedName>
        <fullName evidence="2">Uncharacterized protein</fullName>
    </submittedName>
</protein>
<evidence type="ECO:0000313" key="3">
    <source>
        <dbReference type="Proteomes" id="UP000275281"/>
    </source>
</evidence>
<comment type="caution">
    <text evidence="2">The sequence shown here is derived from an EMBL/GenBank/DDBJ whole genome shotgun (WGS) entry which is preliminary data.</text>
</comment>
<feature type="signal peptide" evidence="1">
    <location>
        <begin position="1"/>
        <end position="23"/>
    </location>
</feature>
<evidence type="ECO:0000313" key="2">
    <source>
        <dbReference type="EMBL" id="RPJ68309.1"/>
    </source>
</evidence>
<dbReference type="Proteomes" id="UP000275281">
    <property type="component" value="Unassembled WGS sequence"/>
</dbReference>
<evidence type="ECO:0000256" key="1">
    <source>
        <dbReference type="SAM" id="SignalP"/>
    </source>
</evidence>
<dbReference type="EMBL" id="RPOK01000001">
    <property type="protein sequence ID" value="RPJ68309.1"/>
    <property type="molecule type" value="Genomic_DNA"/>
</dbReference>
<proteinExistence type="predicted"/>
<accession>A0A3N5YA40</accession>
<sequence length="566" mass="57728">MKLFNKTALAVALASATAVPAVAGDLGFSGGDQTVVLADVIFGNGNPGTGSEETLITAPQVTFDLTEGATVAGDVEDGTAGVATVKFTLGGGAVFGEDLSTTTLVDNANGGSGAPNSGAFSLTSGANVDTALTYEVVQGGAIGDNTITFEITFGADGGGNGETLEGVTFVGYAVKNLTSALNPSSGSKRVQLGVEYVEAPNDFAGDSVATTATDTPLTIFGSMKPFTLTATPNDFTATTRINVGNGEKTFTDANSTNTTFEDGRSDFDSAGDVSVISLGTLQLGLNAAAPTFTGITGNVRKENGDDFDFQGGDTHELSFSVGTGELQVGSSVYLSSAADCSTNAFPINVISAAEIQSFDIAVSGTTTQLTSTYQVCYSVLAGANATTIPEVGQIKATWNVDFFNARYDNIAEEDGNFGDLVRNGCIASFFNIPKSTANDVAYVRLTNTSSTNAGDIRGTLYNEDGSILGTADTTVAPALPTSATQIFSTEAATRDAASGREVVSIEEVFGITADDIEGRARLILKGAFDTCEGLGLMRTGDGSLFNMTATTQGNEAGLPNDGNNGN</sequence>
<dbReference type="RefSeq" id="WP_124026310.1">
    <property type="nucleotide sequence ID" value="NZ_JBHRSN010000005.1"/>
</dbReference>